<feature type="chain" id="PRO_5035153380" description="TonB C-terminal domain-containing protein" evidence="1">
    <location>
        <begin position="23"/>
        <end position="384"/>
    </location>
</feature>
<accession>A0A8J3CPQ0</accession>
<sequence>MLISKGLLLVILLIFAPLFAQAKTPPEVLQPYKQYVSALEAGDVDEAGARAEQAYNAALRELGRDDPLIGTLAHNLADLLYDDPDRQIKLYRQAIALTPMMNADDIIIVAQRWVALGQAHAVRPVSPLVDFKSSAKDISEGWEFIEEQSLQDTTFGGEMMVLKGWAAASLNKVDEALSWYEKADVIFSGPNHEYFSLLEYMNKVLRGKTLIVYDRNIEGAIVLQDVMQNLEGKLPADHPYVKDAFNTWLWARSKIEQSGDTENAATAGVCKCWPYDEISKKAPVPIVRMPPIMPSAAKRSGRVMMRFSVSRDGSPEDIEIIGYTDKVFIRSASRAIKKWKYDVNEDHSYVDLQKIVTTISFLLMTERGKLLPENEMTMLLNVGE</sequence>
<keyword evidence="4" id="KW-1185">Reference proteome</keyword>
<dbReference type="GO" id="GO:0055085">
    <property type="term" value="P:transmembrane transport"/>
    <property type="evidence" value="ECO:0007669"/>
    <property type="project" value="InterPro"/>
</dbReference>
<dbReference type="Gene3D" id="1.25.40.10">
    <property type="entry name" value="Tetratricopeptide repeat domain"/>
    <property type="match status" value="1"/>
</dbReference>
<dbReference type="Gene3D" id="3.30.2420.10">
    <property type="entry name" value="TonB"/>
    <property type="match status" value="1"/>
</dbReference>
<name>A0A8J3CPQ0_9PROT</name>
<reference evidence="3" key="2">
    <citation type="submission" date="2020-09" db="EMBL/GenBank/DDBJ databases">
        <authorList>
            <person name="Sun Q."/>
            <person name="Kim S."/>
        </authorList>
    </citation>
    <scope>NUCLEOTIDE SEQUENCE</scope>
    <source>
        <strain evidence="3">KCTC 32513</strain>
    </source>
</reference>
<dbReference type="SUPFAM" id="SSF74653">
    <property type="entry name" value="TolA/TonB C-terminal domain"/>
    <property type="match status" value="1"/>
</dbReference>
<dbReference type="Proteomes" id="UP000634004">
    <property type="component" value="Unassembled WGS sequence"/>
</dbReference>
<feature type="signal peptide" evidence="1">
    <location>
        <begin position="1"/>
        <end position="22"/>
    </location>
</feature>
<dbReference type="InterPro" id="IPR037682">
    <property type="entry name" value="TonB_C"/>
</dbReference>
<dbReference type="EMBL" id="BMZH01000001">
    <property type="protein sequence ID" value="GHA82796.1"/>
    <property type="molecule type" value="Genomic_DNA"/>
</dbReference>
<dbReference type="AlphaFoldDB" id="A0A8J3CPQ0"/>
<keyword evidence="1" id="KW-0732">Signal</keyword>
<comment type="caution">
    <text evidence="3">The sequence shown here is derived from an EMBL/GenBank/DDBJ whole genome shotgun (WGS) entry which is preliminary data.</text>
</comment>
<dbReference type="RefSeq" id="WP_189494536.1">
    <property type="nucleotide sequence ID" value="NZ_BMZH01000001.1"/>
</dbReference>
<evidence type="ECO:0000259" key="2">
    <source>
        <dbReference type="Pfam" id="PF03544"/>
    </source>
</evidence>
<dbReference type="SUPFAM" id="SSF48452">
    <property type="entry name" value="TPR-like"/>
    <property type="match status" value="1"/>
</dbReference>
<dbReference type="Pfam" id="PF03544">
    <property type="entry name" value="TonB_C"/>
    <property type="match status" value="1"/>
</dbReference>
<dbReference type="InterPro" id="IPR011990">
    <property type="entry name" value="TPR-like_helical_dom_sf"/>
</dbReference>
<evidence type="ECO:0000313" key="4">
    <source>
        <dbReference type="Proteomes" id="UP000634004"/>
    </source>
</evidence>
<feature type="domain" description="TonB C-terminal" evidence="2">
    <location>
        <begin position="296"/>
        <end position="361"/>
    </location>
</feature>
<evidence type="ECO:0000313" key="3">
    <source>
        <dbReference type="EMBL" id="GHA82796.1"/>
    </source>
</evidence>
<organism evidence="3 4">
    <name type="scientific">Algimonas arctica</name>
    <dbReference type="NCBI Taxonomy" id="1479486"/>
    <lineage>
        <taxon>Bacteria</taxon>
        <taxon>Pseudomonadati</taxon>
        <taxon>Pseudomonadota</taxon>
        <taxon>Alphaproteobacteria</taxon>
        <taxon>Maricaulales</taxon>
        <taxon>Robiginitomaculaceae</taxon>
        <taxon>Algimonas</taxon>
    </lineage>
</organism>
<evidence type="ECO:0000256" key="1">
    <source>
        <dbReference type="SAM" id="SignalP"/>
    </source>
</evidence>
<gene>
    <name evidence="3" type="ORF">GCM10009069_02500</name>
</gene>
<proteinExistence type="predicted"/>
<protein>
    <recommendedName>
        <fullName evidence="2">TonB C-terminal domain-containing protein</fullName>
    </recommendedName>
</protein>
<reference evidence="3" key="1">
    <citation type="journal article" date="2014" name="Int. J. Syst. Evol. Microbiol.">
        <title>Complete genome sequence of Corynebacterium casei LMG S-19264T (=DSM 44701T), isolated from a smear-ripened cheese.</title>
        <authorList>
            <consortium name="US DOE Joint Genome Institute (JGI-PGF)"/>
            <person name="Walter F."/>
            <person name="Albersmeier A."/>
            <person name="Kalinowski J."/>
            <person name="Ruckert C."/>
        </authorList>
    </citation>
    <scope>NUCLEOTIDE SEQUENCE</scope>
    <source>
        <strain evidence="3">KCTC 32513</strain>
    </source>
</reference>